<dbReference type="Pfam" id="PF02933">
    <property type="entry name" value="CDC48_2"/>
    <property type="match status" value="1"/>
</dbReference>
<evidence type="ECO:0000313" key="9">
    <source>
        <dbReference type="EMBL" id="RJX48778.1"/>
    </source>
</evidence>
<dbReference type="InterPro" id="IPR003593">
    <property type="entry name" value="AAA+_ATPase"/>
</dbReference>
<dbReference type="SUPFAM" id="SSF50692">
    <property type="entry name" value="ADC-like"/>
    <property type="match status" value="1"/>
</dbReference>
<dbReference type="FunFam" id="3.40.50.300:FF:000018">
    <property type="entry name" value="Cell division control 48"/>
    <property type="match status" value="1"/>
</dbReference>
<evidence type="ECO:0000259" key="8">
    <source>
        <dbReference type="SMART" id="SM01073"/>
    </source>
</evidence>
<dbReference type="Pfam" id="PF17862">
    <property type="entry name" value="AAA_lid_3"/>
    <property type="match status" value="2"/>
</dbReference>
<feature type="domain" description="AAA+ ATPase" evidence="6">
    <location>
        <begin position="497"/>
        <end position="634"/>
    </location>
</feature>
<dbReference type="AlphaFoldDB" id="A0A3A6PYP4"/>
<evidence type="ECO:0000259" key="6">
    <source>
        <dbReference type="SMART" id="SM00382"/>
    </source>
</evidence>
<feature type="domain" description="CDC48 N-terminal subdomain" evidence="8">
    <location>
        <begin position="2"/>
        <end position="87"/>
    </location>
</feature>
<keyword evidence="4" id="KW-0067">ATP-binding</keyword>
<feature type="compositionally biased region" description="Acidic residues" evidence="5">
    <location>
        <begin position="168"/>
        <end position="182"/>
    </location>
</feature>
<gene>
    <name evidence="9" type="ORF">DP106_11035</name>
</gene>
<protein>
    <submittedName>
        <fullName evidence="9">AAA family ATPase</fullName>
    </submittedName>
</protein>
<keyword evidence="2" id="KW-0677">Repeat</keyword>
<dbReference type="Gene3D" id="1.10.8.60">
    <property type="match status" value="2"/>
</dbReference>
<evidence type="ECO:0000256" key="2">
    <source>
        <dbReference type="ARBA" id="ARBA00022737"/>
    </source>
</evidence>
<evidence type="ECO:0000313" key="10">
    <source>
        <dbReference type="Proteomes" id="UP000281564"/>
    </source>
</evidence>
<dbReference type="InterPro" id="IPR003959">
    <property type="entry name" value="ATPase_AAA_core"/>
</dbReference>
<dbReference type="InterPro" id="IPR005938">
    <property type="entry name" value="AAA_ATPase_CDC48"/>
</dbReference>
<dbReference type="InterPro" id="IPR004201">
    <property type="entry name" value="Cdc48_dom2"/>
</dbReference>
<keyword evidence="3" id="KW-0547">Nucleotide-binding</keyword>
<dbReference type="InterPro" id="IPR003338">
    <property type="entry name" value="CDC4_N-term_subdom"/>
</dbReference>
<dbReference type="InterPro" id="IPR027417">
    <property type="entry name" value="P-loop_NTPase"/>
</dbReference>
<accession>A0A3A6PYP4</accession>
<feature type="domain" description="CDC48" evidence="7">
    <location>
        <begin position="102"/>
        <end position="173"/>
    </location>
</feature>
<dbReference type="Proteomes" id="UP000281564">
    <property type="component" value="Unassembled WGS sequence"/>
</dbReference>
<dbReference type="InterPro" id="IPR009010">
    <property type="entry name" value="Asp_de-COase-like_dom_sf"/>
</dbReference>
<dbReference type="RefSeq" id="WP_120085313.1">
    <property type="nucleotide sequence ID" value="NZ_QMDW01000016.1"/>
</dbReference>
<dbReference type="EMBL" id="QMDW01000016">
    <property type="protein sequence ID" value="RJX48778.1"/>
    <property type="molecule type" value="Genomic_DNA"/>
</dbReference>
<feature type="compositionally biased region" description="Basic and acidic residues" evidence="5">
    <location>
        <begin position="719"/>
        <end position="731"/>
    </location>
</feature>
<feature type="compositionally biased region" description="Acidic residues" evidence="5">
    <location>
        <begin position="755"/>
        <end position="764"/>
    </location>
</feature>
<dbReference type="Gene3D" id="3.10.330.10">
    <property type="match status" value="1"/>
</dbReference>
<dbReference type="OrthoDB" id="77269at2157"/>
<feature type="region of interest" description="Disordered" evidence="5">
    <location>
        <begin position="168"/>
        <end position="188"/>
    </location>
</feature>
<evidence type="ECO:0000259" key="7">
    <source>
        <dbReference type="SMART" id="SM01072"/>
    </source>
</evidence>
<evidence type="ECO:0000256" key="4">
    <source>
        <dbReference type="ARBA" id="ARBA00022840"/>
    </source>
</evidence>
<dbReference type="PANTHER" id="PTHR23077:SF171">
    <property type="entry name" value="NUCLEAR VALOSIN-CONTAINING PROTEIN-LIKE"/>
    <property type="match status" value="1"/>
</dbReference>
<feature type="region of interest" description="Disordered" evidence="5">
    <location>
        <begin position="715"/>
        <end position="841"/>
    </location>
</feature>
<dbReference type="GO" id="GO:0005524">
    <property type="term" value="F:ATP binding"/>
    <property type="evidence" value="ECO:0007669"/>
    <property type="project" value="UniProtKB-KW"/>
</dbReference>
<reference evidence="9 10" key="1">
    <citation type="submission" date="2018-06" db="EMBL/GenBank/DDBJ databases">
        <title>Halonotius sp. F13-13 a new haloarchaeeon isolated from a solar saltern from Isla Cristina, Huelva, Spain.</title>
        <authorList>
            <person name="Duran-Viseras A."/>
            <person name="Sanchez-Porro C."/>
            <person name="Ventosa A."/>
        </authorList>
    </citation>
    <scope>NUCLEOTIDE SEQUENCE [LARGE SCALE GENOMIC DNA]</scope>
    <source>
        <strain evidence="9 10">CECT 7525</strain>
    </source>
</reference>
<name>A0A3A6PYP4_9EURY</name>
<dbReference type="PANTHER" id="PTHR23077">
    <property type="entry name" value="AAA-FAMILY ATPASE"/>
    <property type="match status" value="1"/>
</dbReference>
<dbReference type="PROSITE" id="PS00674">
    <property type="entry name" value="AAA"/>
    <property type="match status" value="2"/>
</dbReference>
<comment type="similarity">
    <text evidence="1">Belongs to the AAA ATPase family. CDC48 subfamily.</text>
</comment>
<evidence type="ECO:0000256" key="1">
    <source>
        <dbReference type="ARBA" id="ARBA00009833"/>
    </source>
</evidence>
<dbReference type="Gene3D" id="2.40.40.20">
    <property type="match status" value="1"/>
</dbReference>
<dbReference type="SMART" id="SM00382">
    <property type="entry name" value="AAA"/>
    <property type="match status" value="2"/>
</dbReference>
<proteinExistence type="inferred from homology"/>
<dbReference type="GO" id="GO:0016887">
    <property type="term" value="F:ATP hydrolysis activity"/>
    <property type="evidence" value="ECO:0007669"/>
    <property type="project" value="InterPro"/>
</dbReference>
<dbReference type="InterPro" id="IPR029067">
    <property type="entry name" value="CDC48_domain_2-like_sf"/>
</dbReference>
<sequence length="841" mass="89711">MKLRVKPLDRETPGNGIATIDRESMATLGVTNGDFVTISHGNQTAVLRARLSQNRDRQRGIIGIDGQTRKTLGTRIDQLVEVSSADVEPAARLAVVIPEGLRIQGDIAAYIHDKLANRAVSPGKTVSVTMGFRSLNGSSNRRIPVKIVGSDPGGTIVVTDSTTIDIVEEPTDRDDEETEPADADPPGITYEDVGGLDAELDAVREMIELPMRHPELFQALGIEPPQGVLLHGPPGTGKTLIAKAVANEIEADFQTISGPEIMSKYYGESEERLREVFETAESEGSAIVFIDEIDSIAPKRGDTEGSVEHRVVAQLLSLMDGLGEHGQITVIGTTNRIDAVDPALRRGGRFDREIEVGAPDANGRGEILRIHTREMPLADDIDLDAYASNTHGFVGADLESVVREAGMNALRRVRPTLDLDAATIDAETLEQLAVTAGDFRQALRDVEPSALREVFVEAPAVTWDDVGGLTETKTRLQEAIQWPLAYPEAYRQVDLQSPSGILLHGPPGTGKTLLAKAVANEADSNFISVKGPELFDKYVGESEKGVREIFAKARENAPAVVFFDEIDAIAAQRGSGGGSQVSERVVSQLLTELDGLEALEEVVVIAATNRPELLDNALTRAGRIEAQIPVGEPDEAARREILAIHTRDRPVAGDVDLEALAAATEGFVGAELAALCRTAATEAVRAHVHARNEGRPAVVAEMRLTRPGFEAALNEISDEDRTIDWPARDDDATAVTEADTEATADNATEATDSAAGDDIDDTAVADDATAEGPAETHKADTADAVVPPDSGVESGGRTVDADEGREDSTADAETPAAVDAERDTEQKADRDSDNTNEEGST</sequence>
<dbReference type="InterPro" id="IPR003960">
    <property type="entry name" value="ATPase_AAA_CS"/>
</dbReference>
<dbReference type="GO" id="GO:0005737">
    <property type="term" value="C:cytoplasm"/>
    <property type="evidence" value="ECO:0007669"/>
    <property type="project" value="UniProtKB-ARBA"/>
</dbReference>
<dbReference type="InterPro" id="IPR041569">
    <property type="entry name" value="AAA_lid_3"/>
</dbReference>
<comment type="caution">
    <text evidence="9">The sequence shown here is derived from an EMBL/GenBank/DDBJ whole genome shotgun (WGS) entry which is preliminary data.</text>
</comment>
<feature type="compositionally biased region" description="Basic and acidic residues" evidence="5">
    <location>
        <begin position="819"/>
        <end position="833"/>
    </location>
</feature>
<dbReference type="FunFam" id="1.10.8.60:FF:000057">
    <property type="entry name" value="AAA family ATPase, CDC48 subfamily"/>
    <property type="match status" value="1"/>
</dbReference>
<dbReference type="SUPFAM" id="SSF54585">
    <property type="entry name" value="Cdc48 domain 2-like"/>
    <property type="match status" value="1"/>
</dbReference>
<dbReference type="FunFam" id="3.40.50.300:FF:000012">
    <property type="entry name" value="Transitional endoplasmic reticulum ATPase"/>
    <property type="match status" value="1"/>
</dbReference>
<dbReference type="NCBIfam" id="TIGR01243">
    <property type="entry name" value="CDC48"/>
    <property type="match status" value="1"/>
</dbReference>
<dbReference type="Gene3D" id="3.40.50.300">
    <property type="entry name" value="P-loop containing nucleotide triphosphate hydrolases"/>
    <property type="match status" value="2"/>
</dbReference>
<keyword evidence="10" id="KW-1185">Reference proteome</keyword>
<dbReference type="Pfam" id="PF02359">
    <property type="entry name" value="CDC48_N"/>
    <property type="match status" value="1"/>
</dbReference>
<organism evidence="9 10">
    <name type="scientific">Halonotius pteroides</name>
    <dbReference type="NCBI Taxonomy" id="268735"/>
    <lineage>
        <taxon>Archaea</taxon>
        <taxon>Methanobacteriati</taxon>
        <taxon>Methanobacteriota</taxon>
        <taxon>Stenosarchaea group</taxon>
        <taxon>Halobacteria</taxon>
        <taxon>Halobacteriales</taxon>
        <taxon>Haloferacaceae</taxon>
        <taxon>Halonotius</taxon>
    </lineage>
</organism>
<evidence type="ECO:0000256" key="3">
    <source>
        <dbReference type="ARBA" id="ARBA00022741"/>
    </source>
</evidence>
<dbReference type="SMART" id="SM01073">
    <property type="entry name" value="CDC48_N"/>
    <property type="match status" value="1"/>
</dbReference>
<dbReference type="SMART" id="SM01072">
    <property type="entry name" value="CDC48_2"/>
    <property type="match status" value="1"/>
</dbReference>
<dbReference type="Pfam" id="PF00004">
    <property type="entry name" value="AAA"/>
    <property type="match status" value="2"/>
</dbReference>
<dbReference type="SUPFAM" id="SSF52540">
    <property type="entry name" value="P-loop containing nucleoside triphosphate hydrolases"/>
    <property type="match status" value="2"/>
</dbReference>
<dbReference type="FunFam" id="2.40.40.20:FF:000007">
    <property type="entry name" value="AAA family ATPase"/>
    <property type="match status" value="1"/>
</dbReference>
<evidence type="ECO:0000256" key="5">
    <source>
        <dbReference type="SAM" id="MobiDB-lite"/>
    </source>
</evidence>
<feature type="compositionally biased region" description="Low complexity" evidence="5">
    <location>
        <begin position="733"/>
        <end position="754"/>
    </location>
</feature>
<dbReference type="CDD" id="cd19511">
    <property type="entry name" value="RecA-like_CDC48_r2-like"/>
    <property type="match status" value="1"/>
</dbReference>
<feature type="compositionally biased region" description="Basic and acidic residues" evidence="5">
    <location>
        <begin position="799"/>
        <end position="808"/>
    </location>
</feature>
<feature type="domain" description="AAA+ ATPase" evidence="6">
    <location>
        <begin position="224"/>
        <end position="360"/>
    </location>
</feature>
<dbReference type="InterPro" id="IPR050168">
    <property type="entry name" value="AAA_ATPase_domain"/>
</dbReference>